<gene>
    <name evidence="1" type="ORF">XELAEV_18010627mg</name>
</gene>
<accession>A0A974DVU5</accession>
<organism evidence="1 2">
    <name type="scientific">Xenopus laevis</name>
    <name type="common">African clawed frog</name>
    <dbReference type="NCBI Taxonomy" id="8355"/>
    <lineage>
        <taxon>Eukaryota</taxon>
        <taxon>Metazoa</taxon>
        <taxon>Chordata</taxon>
        <taxon>Craniata</taxon>
        <taxon>Vertebrata</taxon>
        <taxon>Euteleostomi</taxon>
        <taxon>Amphibia</taxon>
        <taxon>Batrachia</taxon>
        <taxon>Anura</taxon>
        <taxon>Pipoidea</taxon>
        <taxon>Pipidae</taxon>
        <taxon>Xenopodinae</taxon>
        <taxon>Xenopus</taxon>
        <taxon>Xenopus</taxon>
    </lineage>
</organism>
<protein>
    <submittedName>
        <fullName evidence="1">Uncharacterized protein</fullName>
    </submittedName>
</protein>
<evidence type="ECO:0000313" key="2">
    <source>
        <dbReference type="Proteomes" id="UP000694892"/>
    </source>
</evidence>
<feature type="non-terminal residue" evidence="1">
    <location>
        <position position="1"/>
    </location>
</feature>
<reference evidence="2" key="1">
    <citation type="journal article" date="2016" name="Nature">
        <title>Genome evolution in the allotetraploid frog Xenopus laevis.</title>
        <authorList>
            <person name="Session A.M."/>
            <person name="Uno Y."/>
            <person name="Kwon T."/>
            <person name="Chapman J.A."/>
            <person name="Toyoda A."/>
            <person name="Takahashi S."/>
            <person name="Fukui A."/>
            <person name="Hikosaka A."/>
            <person name="Suzuki A."/>
            <person name="Kondo M."/>
            <person name="van Heeringen S.J."/>
            <person name="Quigley I."/>
            <person name="Heinz S."/>
            <person name="Ogino H."/>
            <person name="Ochi H."/>
            <person name="Hellsten U."/>
            <person name="Lyons J.B."/>
            <person name="Simakov O."/>
            <person name="Putnam N."/>
            <person name="Stites J."/>
            <person name="Kuroki Y."/>
            <person name="Tanaka T."/>
            <person name="Michiue T."/>
            <person name="Watanabe M."/>
            <person name="Bogdanovic O."/>
            <person name="Lister R."/>
            <person name="Georgiou G."/>
            <person name="Paranjpe S.S."/>
            <person name="van Kruijsbergen I."/>
            <person name="Shu S."/>
            <person name="Carlson J."/>
            <person name="Kinoshita T."/>
            <person name="Ohta Y."/>
            <person name="Mawaribuchi S."/>
            <person name="Jenkins J."/>
            <person name="Grimwood J."/>
            <person name="Schmutz J."/>
            <person name="Mitros T."/>
            <person name="Mozaffari S.V."/>
            <person name="Suzuki Y."/>
            <person name="Haramoto Y."/>
            <person name="Yamamoto T.S."/>
            <person name="Takagi C."/>
            <person name="Heald R."/>
            <person name="Miller K."/>
            <person name="Haudenschild C."/>
            <person name="Kitzman J."/>
            <person name="Nakayama T."/>
            <person name="Izutsu Y."/>
            <person name="Robert J."/>
            <person name="Fortriede J."/>
            <person name="Burns K."/>
            <person name="Lotay V."/>
            <person name="Karimi K."/>
            <person name="Yasuoka Y."/>
            <person name="Dichmann D.S."/>
            <person name="Flajnik M.F."/>
            <person name="Houston D.W."/>
            <person name="Shendure J."/>
            <person name="DuPasquier L."/>
            <person name="Vize P.D."/>
            <person name="Zorn A.M."/>
            <person name="Ito M."/>
            <person name="Marcotte E.M."/>
            <person name="Wallingford J.B."/>
            <person name="Ito Y."/>
            <person name="Asashima M."/>
            <person name="Ueno N."/>
            <person name="Matsuda Y."/>
            <person name="Veenstra G.J."/>
            <person name="Fujiyama A."/>
            <person name="Harland R.M."/>
            <person name="Taira M."/>
            <person name="Rokhsar D.S."/>
        </authorList>
    </citation>
    <scope>NUCLEOTIDE SEQUENCE [LARGE SCALE GENOMIC DNA]</scope>
    <source>
        <strain evidence="2">J</strain>
    </source>
</reference>
<sequence>TSGLFASSGLFATSELWVFRCFRDFRLQPLQCSILCAYLYTHTCTYIYRGSGEILRADPSSYGGYGWQEVICYPLPSGAERDAGFCTLQLHRVAGGPYAGWLDYLPHGSKMIRPVKTTLDFAE</sequence>
<dbReference type="Proteomes" id="UP000694892">
    <property type="component" value="Chromosome 1S"/>
</dbReference>
<evidence type="ECO:0000313" key="1">
    <source>
        <dbReference type="EMBL" id="OCT98395.1"/>
    </source>
</evidence>
<dbReference type="AlphaFoldDB" id="A0A974DVU5"/>
<dbReference type="EMBL" id="CM004467">
    <property type="protein sequence ID" value="OCT98395.1"/>
    <property type="molecule type" value="Genomic_DNA"/>
</dbReference>
<proteinExistence type="predicted"/>
<name>A0A974DVU5_XENLA</name>